<dbReference type="SUPFAM" id="SSF51905">
    <property type="entry name" value="FAD/NAD(P)-binding domain"/>
    <property type="match status" value="1"/>
</dbReference>
<sequence>MMEERKGKRSKEGRDQKKCYKRKELANMQQRKKWKFIVLHRGNMAKSCLNSGVELGERLKSGNHISVGDNKPKELPNGGELRCLRRTDLVKALANDLPWDTIQFGKQVISIEEDPITSYPILHLQDGSVVKAKIVIGCDGVNSIIATILGLNSTKLSPTCVVRGFSYFQNGHDYGSKYHLLSNVNDRVKLGIVPVTHKLIYWFVTRKWNSQDLKISRDRMLIKESTVELLKNFPQETVELIRNSDLESLHLTDLRYRSPWDVLKTNFRKGTVTVAGDAMHAMGPFLAQAGSASLEDAVVLARCLGEKIQNKPMKGTRVKEMVEEGLDQYLKKRKMRVFWLCLQTSLLVQSSSHHPCL</sequence>
<dbReference type="InterPro" id="IPR036188">
    <property type="entry name" value="FAD/NAD-bd_sf"/>
</dbReference>
<organism evidence="6 7">
    <name type="scientific">Hevea brasiliensis</name>
    <name type="common">Para rubber tree</name>
    <name type="synonym">Siphonia brasiliensis</name>
    <dbReference type="NCBI Taxonomy" id="3981"/>
    <lineage>
        <taxon>Eukaryota</taxon>
        <taxon>Viridiplantae</taxon>
        <taxon>Streptophyta</taxon>
        <taxon>Embryophyta</taxon>
        <taxon>Tracheophyta</taxon>
        <taxon>Spermatophyta</taxon>
        <taxon>Magnoliopsida</taxon>
        <taxon>eudicotyledons</taxon>
        <taxon>Gunneridae</taxon>
        <taxon>Pentapetalae</taxon>
        <taxon>rosids</taxon>
        <taxon>fabids</taxon>
        <taxon>Malpighiales</taxon>
        <taxon>Euphorbiaceae</taxon>
        <taxon>Crotonoideae</taxon>
        <taxon>Micrandreae</taxon>
        <taxon>Hevea</taxon>
    </lineage>
</organism>
<gene>
    <name evidence="6" type="ORF">GH714_029346</name>
</gene>
<keyword evidence="1" id="KW-0560">Oxidoreductase</keyword>
<evidence type="ECO:0000256" key="1">
    <source>
        <dbReference type="ARBA" id="ARBA00023002"/>
    </source>
</evidence>
<feature type="region of interest" description="Disordered" evidence="4">
    <location>
        <begin position="1"/>
        <end position="22"/>
    </location>
</feature>
<evidence type="ECO:0000259" key="5">
    <source>
        <dbReference type="Pfam" id="PF01494"/>
    </source>
</evidence>
<evidence type="ECO:0000313" key="6">
    <source>
        <dbReference type="EMBL" id="KAF2284695.1"/>
    </source>
</evidence>
<name>A0A6A6K8I8_HEVBR</name>
<proteinExistence type="inferred from homology"/>
<dbReference type="GO" id="GO:0004497">
    <property type="term" value="F:monooxygenase activity"/>
    <property type="evidence" value="ECO:0007669"/>
    <property type="project" value="UniProtKB-KW"/>
</dbReference>
<dbReference type="Gene3D" id="3.50.50.60">
    <property type="entry name" value="FAD/NAD(P)-binding domain"/>
    <property type="match status" value="1"/>
</dbReference>
<feature type="domain" description="FAD-binding" evidence="5">
    <location>
        <begin position="96"/>
        <end position="334"/>
    </location>
</feature>
<dbReference type="GO" id="GO:0071949">
    <property type="term" value="F:FAD binding"/>
    <property type="evidence" value="ECO:0007669"/>
    <property type="project" value="InterPro"/>
</dbReference>
<dbReference type="InterPro" id="IPR044560">
    <property type="entry name" value="MOase"/>
</dbReference>
<protein>
    <recommendedName>
        <fullName evidence="5">FAD-binding domain-containing protein</fullName>
    </recommendedName>
</protein>
<dbReference type="PRINTS" id="PR00420">
    <property type="entry name" value="RNGMNOXGNASE"/>
</dbReference>
<evidence type="ECO:0000256" key="3">
    <source>
        <dbReference type="ARBA" id="ARBA00024018"/>
    </source>
</evidence>
<dbReference type="Pfam" id="PF01494">
    <property type="entry name" value="FAD_binding_3"/>
    <property type="match status" value="1"/>
</dbReference>
<dbReference type="AlphaFoldDB" id="A0A6A6K8I8"/>
<accession>A0A6A6K8I8</accession>
<dbReference type="EMBL" id="JAAGAX010000018">
    <property type="protein sequence ID" value="KAF2284695.1"/>
    <property type="molecule type" value="Genomic_DNA"/>
</dbReference>
<dbReference type="PANTHER" id="PTHR45934">
    <property type="entry name" value="FAD/NAD(P)-BINDING OXIDOREDUCTASE FAMILY PROTEIN"/>
    <property type="match status" value="1"/>
</dbReference>
<comment type="caution">
    <text evidence="6">The sequence shown here is derived from an EMBL/GenBank/DDBJ whole genome shotgun (WGS) entry which is preliminary data.</text>
</comment>
<keyword evidence="2" id="KW-0503">Monooxygenase</keyword>
<reference evidence="6 7" key="1">
    <citation type="journal article" date="2020" name="Mol. Plant">
        <title>The Chromosome-Based Rubber Tree Genome Provides New Insights into Spurge Genome Evolution and Rubber Biosynthesis.</title>
        <authorList>
            <person name="Liu J."/>
            <person name="Shi C."/>
            <person name="Shi C.C."/>
            <person name="Li W."/>
            <person name="Zhang Q.J."/>
            <person name="Zhang Y."/>
            <person name="Li K."/>
            <person name="Lu H.F."/>
            <person name="Shi C."/>
            <person name="Zhu S.T."/>
            <person name="Xiao Z.Y."/>
            <person name="Nan H."/>
            <person name="Yue Y."/>
            <person name="Zhu X.G."/>
            <person name="Wu Y."/>
            <person name="Hong X.N."/>
            <person name="Fan G.Y."/>
            <person name="Tong Y."/>
            <person name="Zhang D."/>
            <person name="Mao C.L."/>
            <person name="Liu Y.L."/>
            <person name="Hao S.J."/>
            <person name="Liu W.Q."/>
            <person name="Lv M.Q."/>
            <person name="Zhang H.B."/>
            <person name="Liu Y."/>
            <person name="Hu-Tang G.R."/>
            <person name="Wang J.P."/>
            <person name="Wang J.H."/>
            <person name="Sun Y.H."/>
            <person name="Ni S.B."/>
            <person name="Chen W.B."/>
            <person name="Zhang X.C."/>
            <person name="Jiao Y.N."/>
            <person name="Eichler E.E."/>
            <person name="Li G.H."/>
            <person name="Liu X."/>
            <person name="Gao L.Z."/>
        </authorList>
    </citation>
    <scope>NUCLEOTIDE SEQUENCE [LARGE SCALE GENOMIC DNA]</scope>
    <source>
        <strain evidence="7">cv. GT1</strain>
        <tissue evidence="6">Leaf</tissue>
    </source>
</reference>
<dbReference type="InterPro" id="IPR002938">
    <property type="entry name" value="FAD-bd"/>
</dbReference>
<evidence type="ECO:0000313" key="7">
    <source>
        <dbReference type="Proteomes" id="UP000467840"/>
    </source>
</evidence>
<evidence type="ECO:0000256" key="4">
    <source>
        <dbReference type="SAM" id="MobiDB-lite"/>
    </source>
</evidence>
<comment type="similarity">
    <text evidence="3">Belongs to the 3-hydroxybenzoate 6-hydroxylase family.</text>
</comment>
<keyword evidence="7" id="KW-1185">Reference proteome</keyword>
<dbReference type="Proteomes" id="UP000467840">
    <property type="component" value="Chromosome 12"/>
</dbReference>
<evidence type="ECO:0000256" key="2">
    <source>
        <dbReference type="ARBA" id="ARBA00023033"/>
    </source>
</evidence>
<dbReference type="PANTHER" id="PTHR45934:SF7">
    <property type="entry name" value="FAD_NAD(P)-BINDING OXIDOREDUCTASE FAMILY PROTEIN"/>
    <property type="match status" value="1"/>
</dbReference>